<sequence length="105" mass="11756">MELIKEFLLNPDIIKTFETKGKFSTDFFNEVNSILKNTGTEKAKVIGLKDGVRQGAVNKYLSVFKQIQAFVSLVDNLSKSDEGNIFIQKNTDIFHKIACGIIGQI</sequence>
<protein>
    <submittedName>
        <fullName evidence="1">Uncharacterized protein</fullName>
    </submittedName>
</protein>
<proteinExistence type="predicted"/>
<dbReference type="EMBL" id="BK015702">
    <property type="protein sequence ID" value="DAE20856.1"/>
    <property type="molecule type" value="Genomic_DNA"/>
</dbReference>
<reference evidence="1" key="1">
    <citation type="journal article" date="2021" name="Proc. Natl. Acad. Sci. U.S.A.">
        <title>A Catalog of Tens of Thousands of Viruses from Human Metagenomes Reveals Hidden Associations with Chronic Diseases.</title>
        <authorList>
            <person name="Tisza M.J."/>
            <person name="Buck C.B."/>
        </authorList>
    </citation>
    <scope>NUCLEOTIDE SEQUENCE</scope>
    <source>
        <strain evidence="1">CtWhx86</strain>
    </source>
</reference>
<organism evidence="1">
    <name type="scientific">Siphoviridae sp. ctWhx86</name>
    <dbReference type="NCBI Taxonomy" id="2826362"/>
    <lineage>
        <taxon>Viruses</taxon>
        <taxon>Duplodnaviria</taxon>
        <taxon>Heunggongvirae</taxon>
        <taxon>Uroviricota</taxon>
        <taxon>Caudoviricetes</taxon>
    </lineage>
</organism>
<name>A0A8S5QP65_9CAUD</name>
<evidence type="ECO:0000313" key="1">
    <source>
        <dbReference type="EMBL" id="DAE20856.1"/>
    </source>
</evidence>
<accession>A0A8S5QP65</accession>